<dbReference type="STRING" id="62101.AB835_12850"/>
<protein>
    <submittedName>
        <fullName evidence="4">NAD-dependent succinate-semialdehyde dehydrogenase</fullName>
    </submittedName>
</protein>
<dbReference type="Gene3D" id="3.40.605.10">
    <property type="entry name" value="Aldehyde Dehydrogenase, Chain A, domain 1"/>
    <property type="match status" value="1"/>
</dbReference>
<comment type="caution">
    <text evidence="4">The sequence shown here is derived from an EMBL/GenBank/DDBJ whole genome shotgun (WGS) entry which is preliminary data.</text>
</comment>
<evidence type="ECO:0000313" key="5">
    <source>
        <dbReference type="Proteomes" id="UP000242502"/>
    </source>
</evidence>
<dbReference type="GO" id="GO:0016620">
    <property type="term" value="F:oxidoreductase activity, acting on the aldehyde or oxo group of donors, NAD or NADP as acceptor"/>
    <property type="evidence" value="ECO:0007669"/>
    <property type="project" value="InterPro"/>
</dbReference>
<dbReference type="FunFam" id="3.40.309.10:FF:000009">
    <property type="entry name" value="Aldehyde dehydrogenase A"/>
    <property type="match status" value="1"/>
</dbReference>
<dbReference type="PANTHER" id="PTHR43353">
    <property type="entry name" value="SUCCINATE-SEMIALDEHYDE DEHYDROGENASE, MITOCHONDRIAL"/>
    <property type="match status" value="1"/>
</dbReference>
<dbReference type="SUPFAM" id="SSF53720">
    <property type="entry name" value="ALDH-like"/>
    <property type="match status" value="1"/>
</dbReference>
<keyword evidence="2" id="KW-0560">Oxidoreductase</keyword>
<accession>A0A1D2QM79</accession>
<dbReference type="EMBL" id="MDLC01000058">
    <property type="protein sequence ID" value="ODS22675.1"/>
    <property type="molecule type" value="Genomic_DNA"/>
</dbReference>
<sequence length="476" mass="51359">MYPNTELFISGRWQAAAQGECIDVVNPATEQVIGTVAKAELADLDNALFAAKKGLAVWRDMCILERSNLMRRAATILREKVENASDVMSLEQGKPVAEASREVLSAADVIDWFAEEGRRTYGRVIPARAPTIQQLVVCEPVGVVAAFTPWNFPINQAVRKIASALAAGCSIIVKGPEETPASCALMVRAFEEAGIPEGVINLVFGIPAEISSYLISHPVVSKISFTGSTPVGKELAALAGRHMKRITMELGGHAPVIIFDDADIEDAVDILVTSKFRNAGQICISPTRFLLQSGIADQFIQRFVEETKKIRVGANNDSDMGPLINERRVEAIERLVTDAVECGATLQTGGHRIEGAGYFFEPTVLSGVPVNAQIMNEEPFGPVAPMMQFTDYDDAIREANRLNYGLAAYAFTGSGTTENKLARDIESGMLSINHYGLGIPETPFGGIKDSGFGTEGGADALQSYLITKFITRTINN</sequence>
<dbReference type="AlphaFoldDB" id="A0A1D2QM79"/>
<dbReference type="InterPro" id="IPR016162">
    <property type="entry name" value="Ald_DH_N"/>
</dbReference>
<dbReference type="CDD" id="cd07103">
    <property type="entry name" value="ALDH_F5_SSADH_GabD"/>
    <property type="match status" value="1"/>
</dbReference>
<evidence type="ECO:0000259" key="3">
    <source>
        <dbReference type="Pfam" id="PF00171"/>
    </source>
</evidence>
<proteinExistence type="inferred from homology"/>
<organism evidence="4 5">
    <name type="scientific">Candidatus Endobugula sertula</name>
    <name type="common">Bugula neritina bacterial symbiont</name>
    <dbReference type="NCBI Taxonomy" id="62101"/>
    <lineage>
        <taxon>Bacteria</taxon>
        <taxon>Pseudomonadati</taxon>
        <taxon>Pseudomonadota</taxon>
        <taxon>Gammaproteobacteria</taxon>
        <taxon>Cellvibrionales</taxon>
        <taxon>Cellvibrionaceae</taxon>
        <taxon>Candidatus Endobugula</taxon>
    </lineage>
</organism>
<evidence type="ECO:0000256" key="1">
    <source>
        <dbReference type="ARBA" id="ARBA00009986"/>
    </source>
</evidence>
<comment type="similarity">
    <text evidence="1">Belongs to the aldehyde dehydrogenase family.</text>
</comment>
<dbReference type="InterPro" id="IPR016163">
    <property type="entry name" value="Ald_DH_C"/>
</dbReference>
<feature type="domain" description="Aldehyde dehydrogenase" evidence="3">
    <location>
        <begin position="13"/>
        <end position="469"/>
    </location>
</feature>
<dbReference type="InterPro" id="IPR016161">
    <property type="entry name" value="Ald_DH/histidinol_DH"/>
</dbReference>
<dbReference type="FunFam" id="3.40.605.10:FF:000033">
    <property type="entry name" value="NAD-dependent succinate-semialdehyde dehydrogenase"/>
    <property type="match status" value="1"/>
</dbReference>
<dbReference type="InterPro" id="IPR015590">
    <property type="entry name" value="Aldehyde_DH_dom"/>
</dbReference>
<dbReference type="PANTHER" id="PTHR43353:SF5">
    <property type="entry name" value="SUCCINATE-SEMIALDEHYDE DEHYDROGENASE, MITOCHONDRIAL"/>
    <property type="match status" value="1"/>
</dbReference>
<reference evidence="4 5" key="1">
    <citation type="journal article" date="2016" name="Appl. Environ. Microbiol.">
        <title>Lack of Overt Genome Reduction in the Bryostatin-Producing Bryozoan Symbiont "Candidatus Endobugula sertula".</title>
        <authorList>
            <person name="Miller I.J."/>
            <person name="Vanee N."/>
            <person name="Fong S.S."/>
            <person name="Lim-Fong G.E."/>
            <person name="Kwan J.C."/>
        </authorList>
    </citation>
    <scope>NUCLEOTIDE SEQUENCE [LARGE SCALE GENOMIC DNA]</scope>
    <source>
        <strain evidence="4">AB1-4</strain>
    </source>
</reference>
<name>A0A1D2QM79_9GAMM</name>
<evidence type="ECO:0000313" key="4">
    <source>
        <dbReference type="EMBL" id="ODS22675.1"/>
    </source>
</evidence>
<dbReference type="Proteomes" id="UP000242502">
    <property type="component" value="Unassembled WGS sequence"/>
</dbReference>
<gene>
    <name evidence="4" type="ORF">AB835_12850</name>
</gene>
<evidence type="ECO:0000256" key="2">
    <source>
        <dbReference type="ARBA" id="ARBA00023002"/>
    </source>
</evidence>
<dbReference type="Pfam" id="PF00171">
    <property type="entry name" value="Aldedh"/>
    <property type="match status" value="1"/>
</dbReference>
<dbReference type="InterPro" id="IPR050740">
    <property type="entry name" value="Aldehyde_DH_Superfamily"/>
</dbReference>
<dbReference type="Gene3D" id="3.40.309.10">
    <property type="entry name" value="Aldehyde Dehydrogenase, Chain A, domain 2"/>
    <property type="match status" value="1"/>
</dbReference>